<gene>
    <name evidence="4" type="ORF">IQ24_03363</name>
</gene>
<evidence type="ECO:0000256" key="2">
    <source>
        <dbReference type="SAM" id="MobiDB-lite"/>
    </source>
</evidence>
<keyword evidence="3" id="KW-1133">Transmembrane helix</keyword>
<proteinExistence type="predicted"/>
<accession>A0A562NDA8</accession>
<evidence type="ECO:0000256" key="3">
    <source>
        <dbReference type="SAM" id="Phobius"/>
    </source>
</evidence>
<feature type="compositionally biased region" description="Basic and acidic residues" evidence="2">
    <location>
        <begin position="64"/>
        <end position="74"/>
    </location>
</feature>
<keyword evidence="3" id="KW-0472">Membrane</keyword>
<dbReference type="PANTHER" id="PTHR45615:SF66">
    <property type="entry name" value="CARD DOMAIN-CONTAINING PROTEIN"/>
    <property type="match status" value="1"/>
</dbReference>
<evidence type="ECO:0000313" key="5">
    <source>
        <dbReference type="Proteomes" id="UP000316225"/>
    </source>
</evidence>
<protein>
    <recommendedName>
        <fullName evidence="6">Inner membrane protein</fullName>
    </recommendedName>
</protein>
<feature type="coiled-coil region" evidence="1">
    <location>
        <begin position="205"/>
        <end position="342"/>
    </location>
</feature>
<keyword evidence="5" id="KW-1185">Reference proteome</keyword>
<dbReference type="RefSeq" id="WP_242008277.1">
    <property type="nucleotide sequence ID" value="NZ_VLKU01000012.1"/>
</dbReference>
<feature type="compositionally biased region" description="Basic and acidic residues" evidence="2">
    <location>
        <begin position="1"/>
        <end position="21"/>
    </location>
</feature>
<comment type="caution">
    <text evidence="4">The sequence shown here is derived from an EMBL/GenBank/DDBJ whole genome shotgun (WGS) entry which is preliminary data.</text>
</comment>
<feature type="transmembrane region" description="Helical" evidence="3">
    <location>
        <begin position="108"/>
        <end position="130"/>
    </location>
</feature>
<keyword evidence="1" id="KW-0175">Coiled coil</keyword>
<keyword evidence="3" id="KW-0812">Transmembrane</keyword>
<dbReference type="EMBL" id="VLKU01000012">
    <property type="protein sequence ID" value="TWI29891.1"/>
    <property type="molecule type" value="Genomic_DNA"/>
</dbReference>
<organism evidence="4 5">
    <name type="scientific">Paracoccus sulfuroxidans</name>
    <dbReference type="NCBI Taxonomy" id="384678"/>
    <lineage>
        <taxon>Bacteria</taxon>
        <taxon>Pseudomonadati</taxon>
        <taxon>Pseudomonadota</taxon>
        <taxon>Alphaproteobacteria</taxon>
        <taxon>Rhodobacterales</taxon>
        <taxon>Paracoccaceae</taxon>
        <taxon>Paracoccus</taxon>
    </lineage>
</organism>
<dbReference type="PANTHER" id="PTHR45615">
    <property type="entry name" value="MYOSIN HEAVY CHAIN, NON-MUSCLE"/>
    <property type="match status" value="1"/>
</dbReference>
<dbReference type="Proteomes" id="UP000316225">
    <property type="component" value="Unassembled WGS sequence"/>
</dbReference>
<evidence type="ECO:0000313" key="4">
    <source>
        <dbReference type="EMBL" id="TWI29891.1"/>
    </source>
</evidence>
<dbReference type="AlphaFoldDB" id="A0A562NDA8"/>
<feature type="region of interest" description="Disordered" evidence="2">
    <location>
        <begin position="1"/>
        <end position="96"/>
    </location>
</feature>
<reference evidence="4 5" key="1">
    <citation type="journal article" date="2015" name="Stand. Genomic Sci.">
        <title>Genomic Encyclopedia of Bacterial and Archaeal Type Strains, Phase III: the genomes of soil and plant-associated and newly described type strains.</title>
        <authorList>
            <person name="Whitman W.B."/>
            <person name="Woyke T."/>
            <person name="Klenk H.P."/>
            <person name="Zhou Y."/>
            <person name="Lilburn T.G."/>
            <person name="Beck B.J."/>
            <person name="De Vos P."/>
            <person name="Vandamme P."/>
            <person name="Eisen J.A."/>
            <person name="Garrity G."/>
            <person name="Hugenholtz P."/>
            <person name="Kyrpides N.C."/>
        </authorList>
    </citation>
    <scope>NUCLEOTIDE SEQUENCE [LARGE SCALE GENOMIC DNA]</scope>
    <source>
        <strain evidence="4 5">CGMCC 1.5364</strain>
    </source>
</reference>
<name>A0A562NDA8_9RHOB</name>
<sequence length="492" mass="49904">MKQPEKPSSETAKNPKPETGKAAEPGKVVKNTPLPKDTTGAAKLAETKPLIDSTLVGTSTESRPAAEKRAETGKASETVQAGSVPPVTPARTETRTETRVVEVRKAGFMPMFLGGVVAAGIGAAATYWALPHLPPALLPAGFATSPEAQMQAARDAGTEAAKAELAAQNDAFVARASSAGADAARQLLADTPAPAQSPATAPVEVTELQAALKAQQEKLASLEGTLAALSSRPASTASPSTQPVAGFDAQSADALRAEMDQLRAQVSAQERQLEALEQRPAMDAETAQRIEQLASQAGDAQQQISQVAAQAEERIASAQEQAKALEQAASDANRRARAAAAAAQLQAAMESGGDRTSALQALTEAGIEPPAVLTQEVPTLSALQASFDAAARDGLAAARKEIGGEGGAMGAIGNFLRVQTGARSVEPREGDDPDAILSRAGAAVTAGDIPGALSQISALPASGQEAMAGWTTSATTWVEANAALAALAAGGK</sequence>
<evidence type="ECO:0008006" key="6">
    <source>
        <dbReference type="Google" id="ProtNLM"/>
    </source>
</evidence>
<evidence type="ECO:0000256" key="1">
    <source>
        <dbReference type="SAM" id="Coils"/>
    </source>
</evidence>